<dbReference type="PANTHER" id="PTHR10772:SF63">
    <property type="entry name" value="20 KDA CHAPERONIN, CHLOROPLASTIC"/>
    <property type="match status" value="1"/>
</dbReference>
<name>A0A2H0DVY1_9BACT</name>
<dbReference type="CDD" id="cd00320">
    <property type="entry name" value="cpn10"/>
    <property type="match status" value="1"/>
</dbReference>
<dbReference type="FunFam" id="2.30.33.40:FF:000001">
    <property type="entry name" value="10 kDa chaperonin"/>
    <property type="match status" value="1"/>
</dbReference>
<evidence type="ECO:0000256" key="3">
    <source>
        <dbReference type="HAMAP-Rule" id="MF_00580"/>
    </source>
</evidence>
<evidence type="ECO:0000313" key="5">
    <source>
        <dbReference type="EMBL" id="PIP86333.1"/>
    </source>
</evidence>
<dbReference type="InterPro" id="IPR020818">
    <property type="entry name" value="Chaperonin_GroES"/>
</dbReference>
<dbReference type="NCBIfam" id="NF001531">
    <property type="entry name" value="PRK00364.2-2"/>
    <property type="match status" value="1"/>
</dbReference>
<dbReference type="EMBL" id="PCTS01000035">
    <property type="protein sequence ID" value="PIP86333.1"/>
    <property type="molecule type" value="Genomic_DNA"/>
</dbReference>
<dbReference type="SUPFAM" id="SSF50129">
    <property type="entry name" value="GroES-like"/>
    <property type="match status" value="1"/>
</dbReference>
<dbReference type="GO" id="GO:0005737">
    <property type="term" value="C:cytoplasm"/>
    <property type="evidence" value="ECO:0007669"/>
    <property type="project" value="UniProtKB-SubCell"/>
</dbReference>
<comment type="subcellular location">
    <subcellularLocation>
        <location evidence="3">Cytoplasm</location>
    </subcellularLocation>
</comment>
<comment type="function">
    <text evidence="3 4">Together with the chaperonin GroEL, plays an essential role in assisting protein folding. The GroEL-GroES system forms a nano-cage that allows encapsulation of the non-native substrate proteins and provides a physical environment optimized to promote and accelerate protein folding. GroES binds to the apical surface of the GroEL ring, thereby capping the opening of the GroEL channel.</text>
</comment>
<proteinExistence type="inferred from homology"/>
<dbReference type="InterPro" id="IPR037124">
    <property type="entry name" value="Chaperonin_GroES_sf"/>
</dbReference>
<dbReference type="HAMAP" id="MF_00580">
    <property type="entry name" value="CH10"/>
    <property type="match status" value="1"/>
</dbReference>
<dbReference type="GO" id="GO:0051082">
    <property type="term" value="F:unfolded protein binding"/>
    <property type="evidence" value="ECO:0007669"/>
    <property type="project" value="TreeGrafter"/>
</dbReference>
<organism evidence="5 6">
    <name type="scientific">Candidatus Campbellbacteria bacterium CG22_combo_CG10-13_8_21_14_all_43_18</name>
    <dbReference type="NCBI Taxonomy" id="1974530"/>
    <lineage>
        <taxon>Bacteria</taxon>
        <taxon>Candidatus Campbelliibacteriota</taxon>
    </lineage>
</organism>
<dbReference type="AlphaFoldDB" id="A0A2H0DVY1"/>
<evidence type="ECO:0000256" key="2">
    <source>
        <dbReference type="ARBA" id="ARBA00023186"/>
    </source>
</evidence>
<evidence type="ECO:0000313" key="6">
    <source>
        <dbReference type="Proteomes" id="UP000231276"/>
    </source>
</evidence>
<dbReference type="SMART" id="SM00883">
    <property type="entry name" value="Cpn10"/>
    <property type="match status" value="1"/>
</dbReference>
<protein>
    <recommendedName>
        <fullName evidence="3">Co-chaperonin GroES</fullName>
    </recommendedName>
    <alternativeName>
        <fullName evidence="3">10 kDa chaperonin</fullName>
    </alternativeName>
    <alternativeName>
        <fullName evidence="3">Chaperonin-10</fullName>
        <shortName evidence="3">Cpn10</shortName>
    </alternativeName>
</protein>
<dbReference type="GO" id="GO:0051087">
    <property type="term" value="F:protein-folding chaperone binding"/>
    <property type="evidence" value="ECO:0007669"/>
    <property type="project" value="TreeGrafter"/>
</dbReference>
<dbReference type="PRINTS" id="PR00297">
    <property type="entry name" value="CHAPERONIN10"/>
</dbReference>
<accession>A0A2H0DVY1</accession>
<dbReference type="Gene3D" id="2.30.33.40">
    <property type="entry name" value="GroES chaperonin"/>
    <property type="match status" value="1"/>
</dbReference>
<comment type="subunit">
    <text evidence="3">Heptamer of 7 subunits arranged in a ring. Interacts with the chaperonin GroEL.</text>
</comment>
<dbReference type="PANTHER" id="PTHR10772">
    <property type="entry name" value="10 KDA HEAT SHOCK PROTEIN"/>
    <property type="match status" value="1"/>
</dbReference>
<gene>
    <name evidence="3" type="primary">groES</name>
    <name evidence="3" type="synonym">groS</name>
    <name evidence="5" type="ORF">COW82_02630</name>
</gene>
<comment type="similarity">
    <text evidence="1 3 4">Belongs to the GroES chaperonin family.</text>
</comment>
<dbReference type="Pfam" id="PF00166">
    <property type="entry name" value="Cpn10"/>
    <property type="match status" value="1"/>
</dbReference>
<dbReference type="InterPro" id="IPR011032">
    <property type="entry name" value="GroES-like_sf"/>
</dbReference>
<evidence type="ECO:0000256" key="1">
    <source>
        <dbReference type="ARBA" id="ARBA00006975"/>
    </source>
</evidence>
<evidence type="ECO:0000256" key="4">
    <source>
        <dbReference type="RuleBase" id="RU000535"/>
    </source>
</evidence>
<dbReference type="GO" id="GO:0005524">
    <property type="term" value="F:ATP binding"/>
    <property type="evidence" value="ECO:0007669"/>
    <property type="project" value="InterPro"/>
</dbReference>
<reference evidence="5 6" key="1">
    <citation type="submission" date="2017-09" db="EMBL/GenBank/DDBJ databases">
        <title>Depth-based differentiation of microbial function through sediment-hosted aquifers and enrichment of novel symbionts in the deep terrestrial subsurface.</title>
        <authorList>
            <person name="Probst A.J."/>
            <person name="Ladd B."/>
            <person name="Jarett J.K."/>
            <person name="Geller-Mcgrath D.E."/>
            <person name="Sieber C.M."/>
            <person name="Emerson J.B."/>
            <person name="Anantharaman K."/>
            <person name="Thomas B.C."/>
            <person name="Malmstrom R."/>
            <person name="Stieglmeier M."/>
            <person name="Klingl A."/>
            <person name="Woyke T."/>
            <person name="Ryan C.M."/>
            <person name="Banfield J.F."/>
        </authorList>
    </citation>
    <scope>NUCLEOTIDE SEQUENCE [LARGE SCALE GENOMIC DNA]</scope>
    <source>
        <strain evidence="5">CG22_combo_CG10-13_8_21_14_all_43_18</strain>
    </source>
</reference>
<dbReference type="GO" id="GO:0044183">
    <property type="term" value="F:protein folding chaperone"/>
    <property type="evidence" value="ECO:0007669"/>
    <property type="project" value="InterPro"/>
</dbReference>
<dbReference type="GO" id="GO:0046872">
    <property type="term" value="F:metal ion binding"/>
    <property type="evidence" value="ECO:0007669"/>
    <property type="project" value="TreeGrafter"/>
</dbReference>
<dbReference type="Proteomes" id="UP000231276">
    <property type="component" value="Unassembled WGS sequence"/>
</dbReference>
<keyword evidence="3" id="KW-0963">Cytoplasm</keyword>
<sequence length="96" mass="10568">MKIIPLGDRVLVKPISPENKKTKSGIIIPDTIDKERPEQGEVVAAGPGKEVSGKLQKLSVKKGDKVIFSKYGYDEIKIDGEEFFILKEESILAVIS</sequence>
<keyword evidence="2 3" id="KW-0143">Chaperone</keyword>
<comment type="caution">
    <text evidence="5">The sequence shown here is derived from an EMBL/GenBank/DDBJ whole genome shotgun (WGS) entry which is preliminary data.</text>
</comment>